<evidence type="ECO:0000256" key="1">
    <source>
        <dbReference type="ARBA" id="ARBA00010457"/>
    </source>
</evidence>
<feature type="transmembrane region" description="Helical" evidence="8">
    <location>
        <begin position="12"/>
        <end position="30"/>
    </location>
</feature>
<comment type="catalytic activity">
    <reaction evidence="7">
        <text>2 superoxide + 2 H(+) = H2O2 + O2</text>
        <dbReference type="Rhea" id="RHEA:20696"/>
        <dbReference type="ChEBI" id="CHEBI:15378"/>
        <dbReference type="ChEBI" id="CHEBI:15379"/>
        <dbReference type="ChEBI" id="CHEBI:16240"/>
        <dbReference type="ChEBI" id="CHEBI:18421"/>
        <dbReference type="EC" id="1.15.1.1"/>
    </reaction>
</comment>
<dbReference type="Pfam" id="PF00080">
    <property type="entry name" value="Sod_Cu"/>
    <property type="match status" value="1"/>
</dbReference>
<name>A0A9P6C5J7_9AGAR</name>
<keyword evidence="2 7" id="KW-0479">Metal-binding</keyword>
<feature type="domain" description="Superoxide dismutase copper/zinc binding" evidence="9">
    <location>
        <begin position="59"/>
        <end position="195"/>
    </location>
</feature>
<evidence type="ECO:0000256" key="3">
    <source>
        <dbReference type="ARBA" id="ARBA00022833"/>
    </source>
</evidence>
<keyword evidence="8" id="KW-0472">Membrane</keyword>
<evidence type="ECO:0000313" key="11">
    <source>
        <dbReference type="Proteomes" id="UP000807342"/>
    </source>
</evidence>
<accession>A0A9P6C5J7</accession>
<dbReference type="PRINTS" id="PR00068">
    <property type="entry name" value="CUZNDISMTASE"/>
</dbReference>
<dbReference type="Gene3D" id="2.60.40.200">
    <property type="entry name" value="Superoxide dismutase, copper/zinc binding domain"/>
    <property type="match status" value="1"/>
</dbReference>
<evidence type="ECO:0000256" key="8">
    <source>
        <dbReference type="SAM" id="Phobius"/>
    </source>
</evidence>
<sequence length="201" mass="20990">MDLYRSVTTGRRPVFIAAAAAALGTGYYFYTYRVNQLHSALPIATKAVVVLRPEGDSKVTGSIIFEQIAQGVPVTITGDVRGLPPNAKRGFHVHQWGDLADGCTSAGPHFNPHEKTHGAPSDTARHVGDLGNIQSDDEGAARFSFRDGAISLSGISNVIGRAVVVHAGTDDLGRGGNEESLKTGNAGARIACGVIGLAQTK</sequence>
<dbReference type="InterPro" id="IPR024134">
    <property type="entry name" value="SOD_Cu/Zn_/chaperone"/>
</dbReference>
<keyword evidence="11" id="KW-1185">Reference proteome</keyword>
<dbReference type="CDD" id="cd00305">
    <property type="entry name" value="Cu-Zn_Superoxide_Dismutase"/>
    <property type="match status" value="1"/>
</dbReference>
<gene>
    <name evidence="10" type="ORF">P691DRAFT_755999</name>
</gene>
<comment type="cofactor">
    <cofactor evidence="7">
        <name>Zn(2+)</name>
        <dbReference type="ChEBI" id="CHEBI:29105"/>
    </cofactor>
    <text evidence="7">Binds 1 zinc ion per subunit.</text>
</comment>
<protein>
    <recommendedName>
        <fullName evidence="7">Superoxide dismutase [Cu-Zn]</fullName>
        <ecNumber evidence="7">1.15.1.1</ecNumber>
    </recommendedName>
</protein>
<keyword evidence="6 7" id="KW-0186">Copper</keyword>
<dbReference type="FunFam" id="2.60.40.200:FF:000001">
    <property type="entry name" value="Superoxide dismutase [Cu-Zn]"/>
    <property type="match status" value="1"/>
</dbReference>
<dbReference type="GO" id="GO:0004784">
    <property type="term" value="F:superoxide dismutase activity"/>
    <property type="evidence" value="ECO:0007669"/>
    <property type="project" value="UniProtKB-EC"/>
</dbReference>
<dbReference type="AlphaFoldDB" id="A0A9P6C5J7"/>
<keyword evidence="5 7" id="KW-0560">Oxidoreductase</keyword>
<dbReference type="EMBL" id="MU151066">
    <property type="protein sequence ID" value="KAF9452976.1"/>
    <property type="molecule type" value="Genomic_DNA"/>
</dbReference>
<keyword evidence="3 7" id="KW-0862">Zinc</keyword>
<proteinExistence type="inferred from homology"/>
<dbReference type="PROSITE" id="PS00087">
    <property type="entry name" value="SOD_CU_ZN_1"/>
    <property type="match status" value="1"/>
</dbReference>
<comment type="similarity">
    <text evidence="1 7">Belongs to the Cu-Zn superoxide dismutase family.</text>
</comment>
<dbReference type="OrthoDB" id="2015551at2759"/>
<comment type="caution">
    <text evidence="10">The sequence shown here is derived from an EMBL/GenBank/DDBJ whole genome shotgun (WGS) entry which is preliminary data.</text>
</comment>
<evidence type="ECO:0000256" key="7">
    <source>
        <dbReference type="RuleBase" id="RU000393"/>
    </source>
</evidence>
<dbReference type="SUPFAM" id="SSF49329">
    <property type="entry name" value="Cu,Zn superoxide dismutase-like"/>
    <property type="match status" value="1"/>
</dbReference>
<dbReference type="InterPro" id="IPR036423">
    <property type="entry name" value="SOD-like_Cu/Zn_dom_sf"/>
</dbReference>
<evidence type="ECO:0000256" key="2">
    <source>
        <dbReference type="ARBA" id="ARBA00022723"/>
    </source>
</evidence>
<comment type="cofactor">
    <cofactor evidence="7">
        <name>Cu cation</name>
        <dbReference type="ChEBI" id="CHEBI:23378"/>
    </cofactor>
    <text evidence="7">Binds 1 copper ion per subunit.</text>
</comment>
<keyword evidence="4" id="KW-0049">Antioxidant</keyword>
<dbReference type="PROSITE" id="PS00332">
    <property type="entry name" value="SOD_CU_ZN_2"/>
    <property type="match status" value="1"/>
</dbReference>
<dbReference type="EC" id="1.15.1.1" evidence="7"/>
<comment type="function">
    <text evidence="7">Destroys radicals which are normally produced within the cells and which are toxic to biological systems.</text>
</comment>
<dbReference type="InterPro" id="IPR018152">
    <property type="entry name" value="SOD_Cu/Zn_BS"/>
</dbReference>
<dbReference type="Proteomes" id="UP000807342">
    <property type="component" value="Unassembled WGS sequence"/>
</dbReference>
<reference evidence="10" key="1">
    <citation type="submission" date="2020-11" db="EMBL/GenBank/DDBJ databases">
        <authorList>
            <consortium name="DOE Joint Genome Institute"/>
            <person name="Ahrendt S."/>
            <person name="Riley R."/>
            <person name="Andreopoulos W."/>
            <person name="Labutti K."/>
            <person name="Pangilinan J."/>
            <person name="Ruiz-Duenas F.J."/>
            <person name="Barrasa J.M."/>
            <person name="Sanchez-Garcia M."/>
            <person name="Camarero S."/>
            <person name="Miyauchi S."/>
            <person name="Serrano A."/>
            <person name="Linde D."/>
            <person name="Babiker R."/>
            <person name="Drula E."/>
            <person name="Ayuso-Fernandez I."/>
            <person name="Pacheco R."/>
            <person name="Padilla G."/>
            <person name="Ferreira P."/>
            <person name="Barriuso J."/>
            <person name="Kellner H."/>
            <person name="Castanera R."/>
            <person name="Alfaro M."/>
            <person name="Ramirez L."/>
            <person name="Pisabarro A.G."/>
            <person name="Kuo A."/>
            <person name="Tritt A."/>
            <person name="Lipzen A."/>
            <person name="He G."/>
            <person name="Yan M."/>
            <person name="Ng V."/>
            <person name="Cullen D."/>
            <person name="Martin F."/>
            <person name="Rosso M.-N."/>
            <person name="Henrissat B."/>
            <person name="Hibbett D."/>
            <person name="Martinez A.T."/>
            <person name="Grigoriev I.V."/>
        </authorList>
    </citation>
    <scope>NUCLEOTIDE SEQUENCE</scope>
    <source>
        <strain evidence="10">MF-IS2</strain>
    </source>
</reference>
<organism evidence="10 11">
    <name type="scientific">Macrolepiota fuliginosa MF-IS2</name>
    <dbReference type="NCBI Taxonomy" id="1400762"/>
    <lineage>
        <taxon>Eukaryota</taxon>
        <taxon>Fungi</taxon>
        <taxon>Dikarya</taxon>
        <taxon>Basidiomycota</taxon>
        <taxon>Agaricomycotina</taxon>
        <taxon>Agaricomycetes</taxon>
        <taxon>Agaricomycetidae</taxon>
        <taxon>Agaricales</taxon>
        <taxon>Agaricineae</taxon>
        <taxon>Agaricaceae</taxon>
        <taxon>Macrolepiota</taxon>
    </lineage>
</organism>
<dbReference type="InterPro" id="IPR001424">
    <property type="entry name" value="SOD_Cu_Zn_dom"/>
</dbReference>
<evidence type="ECO:0000313" key="10">
    <source>
        <dbReference type="EMBL" id="KAF9452976.1"/>
    </source>
</evidence>
<evidence type="ECO:0000256" key="5">
    <source>
        <dbReference type="ARBA" id="ARBA00023002"/>
    </source>
</evidence>
<evidence type="ECO:0000259" key="9">
    <source>
        <dbReference type="Pfam" id="PF00080"/>
    </source>
</evidence>
<evidence type="ECO:0000256" key="4">
    <source>
        <dbReference type="ARBA" id="ARBA00022862"/>
    </source>
</evidence>
<evidence type="ECO:0000256" key="6">
    <source>
        <dbReference type="ARBA" id="ARBA00023008"/>
    </source>
</evidence>
<keyword evidence="8" id="KW-1133">Transmembrane helix</keyword>
<dbReference type="GO" id="GO:0005507">
    <property type="term" value="F:copper ion binding"/>
    <property type="evidence" value="ECO:0007669"/>
    <property type="project" value="InterPro"/>
</dbReference>
<keyword evidence="8" id="KW-0812">Transmembrane</keyword>
<dbReference type="PANTHER" id="PTHR10003">
    <property type="entry name" value="SUPEROXIDE DISMUTASE CU-ZN -RELATED"/>
    <property type="match status" value="1"/>
</dbReference>